<gene>
    <name evidence="2" type="ORF">ES692_02810</name>
</gene>
<dbReference type="Pfam" id="PF03976">
    <property type="entry name" value="PPK2"/>
    <property type="match status" value="1"/>
</dbReference>
<feature type="domain" description="Polyphosphate kinase-2-related" evidence="1">
    <location>
        <begin position="1"/>
        <end position="54"/>
    </location>
</feature>
<evidence type="ECO:0000259" key="1">
    <source>
        <dbReference type="Pfam" id="PF03976"/>
    </source>
</evidence>
<dbReference type="EMBL" id="VOSB01000003">
    <property type="protein sequence ID" value="TXE19696.1"/>
    <property type="molecule type" value="Genomic_DNA"/>
</dbReference>
<reference evidence="2 3" key="1">
    <citation type="submission" date="2019-08" db="EMBL/GenBank/DDBJ databases">
        <title>Genome of Psychroserpens burtonensis ACAM 167.</title>
        <authorList>
            <person name="Bowman J.P."/>
        </authorList>
    </citation>
    <scope>NUCLEOTIDE SEQUENCE [LARGE SCALE GENOMIC DNA]</scope>
    <source>
        <strain evidence="2 3">ACAM 167</strain>
    </source>
</reference>
<accession>A0A5C7BK07</accession>
<sequence>MSQINEFEKMIQESGIHLIKLYFSITKTEQERHFKDILNSPIKKWKYSNIDKKLRCFGTNTQSIKRLYLKTLKNMHHGRLLKLIEKRMQE</sequence>
<evidence type="ECO:0000313" key="2">
    <source>
        <dbReference type="EMBL" id="TXE19696.1"/>
    </source>
</evidence>
<proteinExistence type="predicted"/>
<organism evidence="2 3">
    <name type="scientific">Psychroserpens burtonensis</name>
    <dbReference type="NCBI Taxonomy" id="49278"/>
    <lineage>
        <taxon>Bacteria</taxon>
        <taxon>Pseudomonadati</taxon>
        <taxon>Bacteroidota</taxon>
        <taxon>Flavobacteriia</taxon>
        <taxon>Flavobacteriales</taxon>
        <taxon>Flavobacteriaceae</taxon>
        <taxon>Psychroserpens</taxon>
    </lineage>
</organism>
<dbReference type="Proteomes" id="UP000321938">
    <property type="component" value="Unassembled WGS sequence"/>
</dbReference>
<dbReference type="Gene3D" id="3.40.50.300">
    <property type="entry name" value="P-loop containing nucleotide triphosphate hydrolases"/>
    <property type="match status" value="1"/>
</dbReference>
<dbReference type="PANTHER" id="PTHR34383:SF1">
    <property type="entry name" value="ADP-POLYPHOSPHATE PHOSPHOTRANSFERASE"/>
    <property type="match status" value="1"/>
</dbReference>
<dbReference type="AlphaFoldDB" id="A0A5C7BK07"/>
<dbReference type="PANTHER" id="PTHR34383">
    <property type="entry name" value="POLYPHOSPHATE:AMP PHOSPHOTRANSFERASE-RELATED"/>
    <property type="match status" value="1"/>
</dbReference>
<dbReference type="OrthoDB" id="9775224at2"/>
<dbReference type="InterPro" id="IPR022488">
    <property type="entry name" value="PPK2-related"/>
</dbReference>
<dbReference type="InterPro" id="IPR027417">
    <property type="entry name" value="P-loop_NTPase"/>
</dbReference>
<protein>
    <recommendedName>
        <fullName evidence="1">Polyphosphate kinase-2-related domain-containing protein</fullName>
    </recommendedName>
</protein>
<comment type="caution">
    <text evidence="2">The sequence shown here is derived from an EMBL/GenBank/DDBJ whole genome shotgun (WGS) entry which is preliminary data.</text>
</comment>
<name>A0A5C7BK07_9FLAO</name>
<keyword evidence="3" id="KW-1185">Reference proteome</keyword>
<evidence type="ECO:0000313" key="3">
    <source>
        <dbReference type="Proteomes" id="UP000321938"/>
    </source>
</evidence>